<evidence type="ECO:0000313" key="3">
    <source>
        <dbReference type="EMBL" id="TWD14635.1"/>
    </source>
</evidence>
<dbReference type="Pfam" id="PF07179">
    <property type="entry name" value="SseB"/>
    <property type="match status" value="1"/>
</dbReference>
<gene>
    <name evidence="3" type="ORF">FB557_2053</name>
</gene>
<evidence type="ECO:0000313" key="4">
    <source>
        <dbReference type="Proteomes" id="UP000315628"/>
    </source>
</evidence>
<dbReference type="Proteomes" id="UP000315628">
    <property type="component" value="Unassembled WGS sequence"/>
</dbReference>
<reference evidence="3 4" key="1">
    <citation type="submission" date="2019-06" db="EMBL/GenBank/DDBJ databases">
        <title>Sequencing the genomes of 1000 actinobacteria strains.</title>
        <authorList>
            <person name="Klenk H.-P."/>
        </authorList>
    </citation>
    <scope>NUCLEOTIDE SEQUENCE [LARGE SCALE GENOMIC DNA]</scope>
    <source>
        <strain evidence="3 4">DSM 18935</strain>
    </source>
</reference>
<name>A0A560WAX4_9MICO</name>
<protein>
    <submittedName>
        <fullName evidence="3">Type III secretion system (T3SS) SseB-like protein</fullName>
    </submittedName>
</protein>
<feature type="region of interest" description="Disordered" evidence="1">
    <location>
        <begin position="1"/>
        <end position="43"/>
    </location>
</feature>
<proteinExistence type="predicted"/>
<dbReference type="EMBL" id="VIUW01000003">
    <property type="protein sequence ID" value="TWD14635.1"/>
    <property type="molecule type" value="Genomic_DNA"/>
</dbReference>
<organism evidence="3 4">
    <name type="scientific">Marihabitans asiaticum</name>
    <dbReference type="NCBI Taxonomy" id="415218"/>
    <lineage>
        <taxon>Bacteria</taxon>
        <taxon>Bacillati</taxon>
        <taxon>Actinomycetota</taxon>
        <taxon>Actinomycetes</taxon>
        <taxon>Micrococcales</taxon>
        <taxon>Intrasporangiaceae</taxon>
        <taxon>Marihabitans</taxon>
    </lineage>
</organism>
<comment type="caution">
    <text evidence="3">The sequence shown here is derived from an EMBL/GenBank/DDBJ whole genome shotgun (WGS) entry which is preliminary data.</text>
</comment>
<dbReference type="AlphaFoldDB" id="A0A560WAX4"/>
<evidence type="ECO:0000259" key="2">
    <source>
        <dbReference type="Pfam" id="PF07179"/>
    </source>
</evidence>
<dbReference type="OrthoDB" id="5188303at2"/>
<sequence>MTPGRGDDHAGSADSAGVPWGGRTLPSTGFEGDDGTRPPSLDAALGQGDAVLVEGLRGVRLLVPVTAVPGEAETDMAVVLLDHPDGRTALPVFSSLGDLAAFDPSLRPVPVTSERAAEAAVTERAHLMVLDCASDHAVEIRPSMMWALAQRQPWTPAHEDPFVRTAVHGALSTHDEVIEHSLEPGDAPGLLVVELVLVPGLSRERLESLVTDVGERLASDGELRARVDEMSFRVR</sequence>
<evidence type="ECO:0000256" key="1">
    <source>
        <dbReference type="SAM" id="MobiDB-lite"/>
    </source>
</evidence>
<feature type="compositionally biased region" description="Basic and acidic residues" evidence="1">
    <location>
        <begin position="1"/>
        <end position="11"/>
    </location>
</feature>
<accession>A0A560WAX4</accession>
<dbReference type="RefSeq" id="WP_144857486.1">
    <property type="nucleotide sequence ID" value="NZ_BAAAYT010000005.1"/>
</dbReference>
<keyword evidence="4" id="KW-1185">Reference proteome</keyword>
<dbReference type="InterPro" id="IPR009839">
    <property type="entry name" value="SseB_N"/>
</dbReference>
<feature type="domain" description="SseB protein N-terminal" evidence="2">
    <location>
        <begin position="51"/>
        <end position="147"/>
    </location>
</feature>